<evidence type="ECO:0000313" key="2">
    <source>
        <dbReference type="EMBL" id="CAA9278236.1"/>
    </source>
</evidence>
<reference evidence="2" key="1">
    <citation type="submission" date="2020-02" db="EMBL/GenBank/DDBJ databases">
        <authorList>
            <person name="Meier V. D."/>
        </authorList>
    </citation>
    <scope>NUCLEOTIDE SEQUENCE</scope>
    <source>
        <strain evidence="2">AVDCRST_MAG77</strain>
    </source>
</reference>
<dbReference type="AlphaFoldDB" id="A0A6J4JGC6"/>
<keyword evidence="1" id="KW-0175">Coiled coil</keyword>
<dbReference type="EMBL" id="CADCTC010000198">
    <property type="protein sequence ID" value="CAA9278236.1"/>
    <property type="molecule type" value="Genomic_DNA"/>
</dbReference>
<accession>A0A6J4JGC6</accession>
<feature type="coiled-coil region" evidence="1">
    <location>
        <begin position="16"/>
        <end position="66"/>
    </location>
</feature>
<organism evidence="2">
    <name type="scientific">uncultured Chloroflexota bacterium</name>
    <dbReference type="NCBI Taxonomy" id="166587"/>
    <lineage>
        <taxon>Bacteria</taxon>
        <taxon>Bacillati</taxon>
        <taxon>Chloroflexota</taxon>
        <taxon>environmental samples</taxon>
    </lineage>
</organism>
<name>A0A6J4JGC6_9CHLR</name>
<proteinExistence type="predicted"/>
<protein>
    <submittedName>
        <fullName evidence="2">Uncharacterized protein</fullName>
    </submittedName>
</protein>
<gene>
    <name evidence="2" type="ORF">AVDCRST_MAG77-3584</name>
</gene>
<sequence length="85" mass="9609">MDEAPTSRPGDLPTRLRDLTQALAAVAQEIEAQRATLRRHVDPATKERLRGQLDALLRSTEGLRAEQRVLRERLLEDAARTLRVV</sequence>
<evidence type="ECO:0000256" key="1">
    <source>
        <dbReference type="SAM" id="Coils"/>
    </source>
</evidence>